<dbReference type="InterPro" id="IPR012674">
    <property type="entry name" value="Calycin"/>
</dbReference>
<dbReference type="EMBL" id="RCVZ01000014">
    <property type="protein sequence ID" value="RLQ93467.1"/>
    <property type="molecule type" value="Genomic_DNA"/>
</dbReference>
<sequence length="153" mass="17457">MDALAAARAEQIPIKIELTTKIQHDNEQETYELTAFGQYYQKDNAVYLKYDEVQEEGTVHTIVKISGNEAVILRSGALKMRLSFLNGKPKNGSYESPYGTLMLISKTSELKHSQEKEKAVDGRFQLKYQLILQGSSVGVYEMNIDYKEEQERL</sequence>
<protein>
    <submittedName>
        <fullName evidence="1">DUF1934 domain-containing protein</fullName>
    </submittedName>
</protein>
<proteinExistence type="predicted"/>
<dbReference type="OrthoDB" id="2352933at2"/>
<dbReference type="Gene3D" id="2.40.128.20">
    <property type="match status" value="1"/>
</dbReference>
<name>A0A3L7JRJ5_9BACI</name>
<accession>A0A3L7JRJ5</accession>
<dbReference type="Proteomes" id="UP000276770">
    <property type="component" value="Unassembled WGS sequence"/>
</dbReference>
<evidence type="ECO:0000313" key="2">
    <source>
        <dbReference type="Proteomes" id="UP000276770"/>
    </source>
</evidence>
<keyword evidence="2" id="KW-1185">Reference proteome</keyword>
<dbReference type="Pfam" id="PF09148">
    <property type="entry name" value="DUF1934"/>
    <property type="match status" value="1"/>
</dbReference>
<organism evidence="1 2">
    <name type="scientific">Falsibacillus albus</name>
    <dbReference type="NCBI Taxonomy" id="2478915"/>
    <lineage>
        <taxon>Bacteria</taxon>
        <taxon>Bacillati</taxon>
        <taxon>Bacillota</taxon>
        <taxon>Bacilli</taxon>
        <taxon>Bacillales</taxon>
        <taxon>Bacillaceae</taxon>
        <taxon>Falsibacillus</taxon>
    </lineage>
</organism>
<dbReference type="InterPro" id="IPR015231">
    <property type="entry name" value="DUF1934"/>
</dbReference>
<reference evidence="1 2" key="1">
    <citation type="submission" date="2018-10" db="EMBL/GenBank/DDBJ databases">
        <title>Falsibacillus sp. genome draft.</title>
        <authorList>
            <person name="Shi S."/>
        </authorList>
    </citation>
    <scope>NUCLEOTIDE SEQUENCE [LARGE SCALE GENOMIC DNA]</scope>
    <source>
        <strain evidence="1 2">GY 10110</strain>
    </source>
</reference>
<gene>
    <name evidence="1" type="ORF">D9X91_17355</name>
</gene>
<dbReference type="AlphaFoldDB" id="A0A3L7JRJ5"/>
<comment type="caution">
    <text evidence="1">The sequence shown here is derived from an EMBL/GenBank/DDBJ whole genome shotgun (WGS) entry which is preliminary data.</text>
</comment>
<dbReference type="SUPFAM" id="SSF50814">
    <property type="entry name" value="Lipocalins"/>
    <property type="match status" value="1"/>
</dbReference>
<evidence type="ECO:0000313" key="1">
    <source>
        <dbReference type="EMBL" id="RLQ93467.1"/>
    </source>
</evidence>